<reference evidence="2 3" key="1">
    <citation type="submission" date="2020-10" db="EMBL/GenBank/DDBJ databases">
        <title>Mucilaginibacter mali sp. nov., isolated from rhizosphere soil of apple orchard.</title>
        <authorList>
            <person name="Lee J.-S."/>
            <person name="Kim H.S."/>
            <person name="Kim J.-S."/>
        </authorList>
    </citation>
    <scope>NUCLEOTIDE SEQUENCE [LARGE SCALE GENOMIC DNA]</scope>
    <source>
        <strain evidence="2 3">KCTC 23157</strain>
    </source>
</reference>
<dbReference type="RefSeq" id="WP_194104752.1">
    <property type="nucleotide sequence ID" value="NZ_JADFFM010000001.1"/>
</dbReference>
<gene>
    <name evidence="2" type="ORF">IRJ18_03205</name>
</gene>
<dbReference type="SUPFAM" id="SSF49464">
    <property type="entry name" value="Carboxypeptidase regulatory domain-like"/>
    <property type="match status" value="1"/>
</dbReference>
<evidence type="ECO:0000256" key="1">
    <source>
        <dbReference type="SAM" id="SignalP"/>
    </source>
</evidence>
<sequence>MNLFKYPYLKLLAVTLLICAAQLVKAQTGINNIIAKIDTFNNRMPAEKLYMQFDKPYYAVGDTIWFKAYLLNSNLNYSRLSSRLYVEVLNDSSKVLRRMAIPMGVGITWGNISLEGIREGSVSIRAYTNWMRNFGQDYFFNKAFYVANPKKQTWLVNAGSTLADANHIKMAMKFTSLDNQSVGLRPLNLRVTDGKKTLFKGTAQTTAEGMLDVNFPLPDKTPVKNLVLVAQDKDNKKQAAVPVVTHRAKDVDVQFMPEGGYIVAGLPSHIGFKAVGDDGHGVAISGKIVNAAGEDVVSFASAYKGMGTVDLAPQAGDVYIAKVNLPDGQTKDIPLPVIKQSGTEIRVRNLAARDSMDVSVFLSADLVKPGNTYYLVGQARGVVCFGAGIPTTKAFATVHVAKSLFPTGIVHFTLLNAQSQPLNERLTFVEHHDNLKISIAPGQQNFAPHDSIPLKITVKDPSGKPVIGSFSVAVTDDTQVKTDSVNADNILTHFLLSADLKGFVEDPAYYFSGDKMAWQALDALLLTQGWVGYDWAAINAQAKPTFNPEYEYTVNGYVGNLLNKPIANAEVTLLATGRYHYIKDTLTNAQGRFVFKHFPPIDSATFVLQAMNKRHKVINAGITVDENIAPDVIKANIPHAAPWYVNSDPAMLNYVKTNPTYHNDLDKAVYGPQGRMLNMVTIRNQAIIKGSANLNDGGEADQIIDEQTIEEANKTSLGDLLEQKVKDFRVGYPPRSHNLTYFLKDKKVRFIFDGIDLNRFYTPMEATEGAPLQNDYYIYIKQYLDYFTAEDIKGIEVQYSSRNTARYSNRNLTSDEILAENPAGARGSATAFIEITTRSGNGPFMRKANGIYVYKPLKSTLPKTFYRPRYTVANPTSKYGDLRSTIHWEPAVVTNQSGEATLSFFAADKPATYTITMEGGDLNGKVGYQTQKVTVAGGK</sequence>
<evidence type="ECO:0000313" key="3">
    <source>
        <dbReference type="Proteomes" id="UP000632774"/>
    </source>
</evidence>
<accession>A0ABR9XDT6</accession>
<organism evidence="2 3">
    <name type="scientific">Mucilaginibacter boryungensis</name>
    <dbReference type="NCBI Taxonomy" id="768480"/>
    <lineage>
        <taxon>Bacteria</taxon>
        <taxon>Pseudomonadati</taxon>
        <taxon>Bacteroidota</taxon>
        <taxon>Sphingobacteriia</taxon>
        <taxon>Sphingobacteriales</taxon>
        <taxon>Sphingobacteriaceae</taxon>
        <taxon>Mucilaginibacter</taxon>
    </lineage>
</organism>
<evidence type="ECO:0000313" key="2">
    <source>
        <dbReference type="EMBL" id="MBE9665355.1"/>
    </source>
</evidence>
<name>A0ABR9XDT6_9SPHI</name>
<feature type="chain" id="PRO_5045676180" evidence="1">
    <location>
        <begin position="27"/>
        <end position="939"/>
    </location>
</feature>
<feature type="signal peptide" evidence="1">
    <location>
        <begin position="1"/>
        <end position="26"/>
    </location>
</feature>
<dbReference type="InterPro" id="IPR008969">
    <property type="entry name" value="CarboxyPept-like_regulatory"/>
</dbReference>
<dbReference type="EMBL" id="JADFFM010000001">
    <property type="protein sequence ID" value="MBE9665355.1"/>
    <property type="molecule type" value="Genomic_DNA"/>
</dbReference>
<dbReference type="Gene3D" id="2.60.40.1930">
    <property type="match status" value="1"/>
</dbReference>
<keyword evidence="1" id="KW-0732">Signal</keyword>
<dbReference type="Proteomes" id="UP000632774">
    <property type="component" value="Unassembled WGS sequence"/>
</dbReference>
<comment type="caution">
    <text evidence="2">The sequence shown here is derived from an EMBL/GenBank/DDBJ whole genome shotgun (WGS) entry which is preliminary data.</text>
</comment>
<protein>
    <submittedName>
        <fullName evidence="2">Carboxypeptidase regulatory-like domain-containing protein</fullName>
    </submittedName>
</protein>
<keyword evidence="3" id="KW-1185">Reference proteome</keyword>
<proteinExistence type="predicted"/>